<dbReference type="InterPro" id="IPR012495">
    <property type="entry name" value="TadE-like_dom"/>
</dbReference>
<evidence type="ECO:0000259" key="2">
    <source>
        <dbReference type="Pfam" id="PF07811"/>
    </source>
</evidence>
<evidence type="ECO:0000313" key="3">
    <source>
        <dbReference type="EMBL" id="USG62937.1"/>
    </source>
</evidence>
<reference evidence="3" key="1">
    <citation type="submission" date="2022-06" db="EMBL/GenBank/DDBJ databases">
        <title>Sneathiella actinostolidae sp. nov., isolated from a sea anemonein the Western Pacific Ocean.</title>
        <authorList>
            <person name="Wei M.J."/>
        </authorList>
    </citation>
    <scope>NUCLEOTIDE SEQUENCE</scope>
    <source>
        <strain evidence="3">PHK-P5</strain>
    </source>
</reference>
<feature type="domain" description="TadE-like" evidence="2">
    <location>
        <begin position="25"/>
        <end position="60"/>
    </location>
</feature>
<feature type="transmembrane region" description="Helical" evidence="1">
    <location>
        <begin position="31"/>
        <end position="53"/>
    </location>
</feature>
<organism evidence="3 4">
    <name type="scientific">Sneathiella marina</name>
    <dbReference type="NCBI Taxonomy" id="2950108"/>
    <lineage>
        <taxon>Bacteria</taxon>
        <taxon>Pseudomonadati</taxon>
        <taxon>Pseudomonadota</taxon>
        <taxon>Alphaproteobacteria</taxon>
        <taxon>Sneathiellales</taxon>
        <taxon>Sneathiellaceae</taxon>
        <taxon>Sneathiella</taxon>
    </lineage>
</organism>
<protein>
    <submittedName>
        <fullName evidence="3">Pilus assembly protein</fullName>
    </submittedName>
</protein>
<evidence type="ECO:0000256" key="1">
    <source>
        <dbReference type="SAM" id="Phobius"/>
    </source>
</evidence>
<gene>
    <name evidence="3" type="ORF">NBZ79_08095</name>
</gene>
<keyword evidence="1" id="KW-1133">Transmembrane helix</keyword>
<keyword evidence="1" id="KW-0472">Membrane</keyword>
<dbReference type="Pfam" id="PF07811">
    <property type="entry name" value="TadE"/>
    <property type="match status" value="1"/>
</dbReference>
<proteinExistence type="predicted"/>
<name>A0ABY4W6Y7_9PROT</name>
<dbReference type="EMBL" id="CP098747">
    <property type="protein sequence ID" value="USG62937.1"/>
    <property type="molecule type" value="Genomic_DNA"/>
</dbReference>
<dbReference type="Proteomes" id="UP001056291">
    <property type="component" value="Chromosome"/>
</dbReference>
<dbReference type="RefSeq" id="WP_251937246.1">
    <property type="nucleotide sequence ID" value="NZ_CP098747.1"/>
</dbReference>
<sequence length="209" mass="22778">MKTLLRNLKDRSVDGIYSFIRNRRGVAMVEFAMLLPLLMLLAAGSFEVARYALIMQKLDRIVATLSDLVARSGNETMTETEVSNIMDSAFYMAQPFDITGDAMMILTSVEGRAGQAPQILSQRSSGTVAGAASTIGTTINGNATLPSAFPDAGSGETLNDGETLIVAELVYNYSPYLIGNIGFFGDQVFYRNAFFRPRFTDKIEFPVSP</sequence>
<keyword evidence="4" id="KW-1185">Reference proteome</keyword>
<evidence type="ECO:0000313" key="4">
    <source>
        <dbReference type="Proteomes" id="UP001056291"/>
    </source>
</evidence>
<keyword evidence="1" id="KW-0812">Transmembrane</keyword>
<accession>A0ABY4W6Y7</accession>